<gene>
    <name evidence="1" type="ORF">WR25_08194</name>
</gene>
<name>A0A2A2L9L6_9BILA</name>
<dbReference type="Proteomes" id="UP000218231">
    <property type="component" value="Unassembled WGS sequence"/>
</dbReference>
<dbReference type="EMBL" id="LIAE01007010">
    <property type="protein sequence ID" value="PAV82971.1"/>
    <property type="molecule type" value="Genomic_DNA"/>
</dbReference>
<evidence type="ECO:0000313" key="2">
    <source>
        <dbReference type="Proteomes" id="UP000218231"/>
    </source>
</evidence>
<dbReference type="AlphaFoldDB" id="A0A2A2L9L6"/>
<protein>
    <submittedName>
        <fullName evidence="1">Uncharacterized protein</fullName>
    </submittedName>
</protein>
<reference evidence="1 2" key="1">
    <citation type="journal article" date="2017" name="Curr. Biol.">
        <title>Genome architecture and evolution of a unichromosomal asexual nematode.</title>
        <authorList>
            <person name="Fradin H."/>
            <person name="Zegar C."/>
            <person name="Gutwein M."/>
            <person name="Lucas J."/>
            <person name="Kovtun M."/>
            <person name="Corcoran D."/>
            <person name="Baugh L.R."/>
            <person name="Kiontke K."/>
            <person name="Gunsalus K."/>
            <person name="Fitch D.H."/>
            <person name="Piano F."/>
        </authorList>
    </citation>
    <scope>NUCLEOTIDE SEQUENCE [LARGE SCALE GENOMIC DNA]</scope>
    <source>
        <strain evidence="1">PF1309</strain>
    </source>
</reference>
<proteinExistence type="predicted"/>
<accession>A0A2A2L9L6</accession>
<sequence>MGPPIDWPFPSSLPTSCLMNGESGPFPPASPPLLPRDGWSQETCIAGSLESFWSEAIANEQRLDAGTQSHNRCCRVGGHLQSEPEWT</sequence>
<comment type="caution">
    <text evidence="1">The sequence shown here is derived from an EMBL/GenBank/DDBJ whole genome shotgun (WGS) entry which is preliminary data.</text>
</comment>
<organism evidence="1 2">
    <name type="scientific">Diploscapter pachys</name>
    <dbReference type="NCBI Taxonomy" id="2018661"/>
    <lineage>
        <taxon>Eukaryota</taxon>
        <taxon>Metazoa</taxon>
        <taxon>Ecdysozoa</taxon>
        <taxon>Nematoda</taxon>
        <taxon>Chromadorea</taxon>
        <taxon>Rhabditida</taxon>
        <taxon>Rhabditina</taxon>
        <taxon>Rhabditomorpha</taxon>
        <taxon>Rhabditoidea</taxon>
        <taxon>Rhabditidae</taxon>
        <taxon>Diploscapter</taxon>
    </lineage>
</organism>
<evidence type="ECO:0000313" key="1">
    <source>
        <dbReference type="EMBL" id="PAV82971.1"/>
    </source>
</evidence>
<keyword evidence="2" id="KW-1185">Reference proteome</keyword>